<organism evidence="3 4">
    <name type="scientific">Deinococcus roseus</name>
    <dbReference type="NCBI Taxonomy" id="392414"/>
    <lineage>
        <taxon>Bacteria</taxon>
        <taxon>Thermotogati</taxon>
        <taxon>Deinococcota</taxon>
        <taxon>Deinococci</taxon>
        <taxon>Deinococcales</taxon>
        <taxon>Deinococcaceae</taxon>
        <taxon>Deinococcus</taxon>
    </lineage>
</organism>
<evidence type="ECO:0000313" key="4">
    <source>
        <dbReference type="Proteomes" id="UP000632222"/>
    </source>
</evidence>
<protein>
    <submittedName>
        <fullName evidence="3">Dehydrogenase</fullName>
    </submittedName>
</protein>
<dbReference type="SUPFAM" id="SSF51735">
    <property type="entry name" value="NAD(P)-binding Rossmann-fold domains"/>
    <property type="match status" value="1"/>
</dbReference>
<sequence length="324" mass="35596">MRVGIIGSGTMGLTHLQAWKNLGVEVVMHSQDQAHALHLAQQHGISTILTLESLFDHVDIVDICTPTETHKDLTLQAARAGKHVICEKPMALSEQDAQQMIEACAQHKVRLFIAMVVRFFPQYTAAQKMIQEGRIGQPRVLRLKRVANPPYGGSAWFANEQRSGGMLVDMMLHDIDYAIWCAGPVSRVYAQCTRAGIRQYAQAILTHTGGAISHVECGWVYPPGVFRTGLDIAGSEGLIEWSSDQLPTLRHLQAEENSSKPQVGLPAVAGADPFLLELQHAHQAIESGTEFRVTSQDALYALRVALAARESSRHHTAINLGRHP</sequence>
<dbReference type="Gene3D" id="3.30.360.10">
    <property type="entry name" value="Dihydrodipicolinate Reductase, domain 2"/>
    <property type="match status" value="1"/>
</dbReference>
<dbReference type="PANTHER" id="PTHR43377:SF1">
    <property type="entry name" value="BILIVERDIN REDUCTASE A"/>
    <property type="match status" value="1"/>
</dbReference>
<evidence type="ECO:0000259" key="2">
    <source>
        <dbReference type="Pfam" id="PF22725"/>
    </source>
</evidence>
<dbReference type="InterPro" id="IPR000683">
    <property type="entry name" value="Gfo/Idh/MocA-like_OxRdtase_N"/>
</dbReference>
<dbReference type="InterPro" id="IPR036291">
    <property type="entry name" value="NAD(P)-bd_dom_sf"/>
</dbReference>
<keyword evidence="4" id="KW-1185">Reference proteome</keyword>
<proteinExistence type="predicted"/>
<dbReference type="RefSeq" id="WP_189004044.1">
    <property type="nucleotide sequence ID" value="NZ_BMOD01000013.1"/>
</dbReference>
<feature type="domain" description="Gfo/Idh/MocA-like oxidoreductase N-terminal" evidence="1">
    <location>
        <begin position="1"/>
        <end position="113"/>
    </location>
</feature>
<dbReference type="SUPFAM" id="SSF55347">
    <property type="entry name" value="Glyceraldehyde-3-phosphate dehydrogenase-like, C-terminal domain"/>
    <property type="match status" value="1"/>
</dbReference>
<dbReference type="Proteomes" id="UP000632222">
    <property type="component" value="Unassembled WGS sequence"/>
</dbReference>
<accession>A0ABQ2D2F1</accession>
<evidence type="ECO:0000313" key="3">
    <source>
        <dbReference type="EMBL" id="GGJ43048.1"/>
    </source>
</evidence>
<dbReference type="InterPro" id="IPR051450">
    <property type="entry name" value="Gfo/Idh/MocA_Oxidoreductases"/>
</dbReference>
<name>A0ABQ2D2F1_9DEIO</name>
<dbReference type="PANTHER" id="PTHR43377">
    <property type="entry name" value="BILIVERDIN REDUCTASE A"/>
    <property type="match status" value="1"/>
</dbReference>
<gene>
    <name evidence="3" type="ORF">GCM10008938_31580</name>
</gene>
<evidence type="ECO:0000259" key="1">
    <source>
        <dbReference type="Pfam" id="PF01408"/>
    </source>
</evidence>
<dbReference type="InterPro" id="IPR055170">
    <property type="entry name" value="GFO_IDH_MocA-like_dom"/>
</dbReference>
<dbReference type="Gene3D" id="3.40.50.720">
    <property type="entry name" value="NAD(P)-binding Rossmann-like Domain"/>
    <property type="match status" value="1"/>
</dbReference>
<feature type="domain" description="GFO/IDH/MocA-like oxidoreductase" evidence="2">
    <location>
        <begin position="123"/>
        <end position="239"/>
    </location>
</feature>
<dbReference type="Pfam" id="PF01408">
    <property type="entry name" value="GFO_IDH_MocA"/>
    <property type="match status" value="1"/>
</dbReference>
<comment type="caution">
    <text evidence="3">The sequence shown here is derived from an EMBL/GenBank/DDBJ whole genome shotgun (WGS) entry which is preliminary data.</text>
</comment>
<dbReference type="Pfam" id="PF22725">
    <property type="entry name" value="GFO_IDH_MocA_C3"/>
    <property type="match status" value="1"/>
</dbReference>
<dbReference type="EMBL" id="BMOD01000013">
    <property type="protein sequence ID" value="GGJ43048.1"/>
    <property type="molecule type" value="Genomic_DNA"/>
</dbReference>
<reference evidence="4" key="1">
    <citation type="journal article" date="2019" name="Int. J. Syst. Evol. Microbiol.">
        <title>The Global Catalogue of Microorganisms (GCM) 10K type strain sequencing project: providing services to taxonomists for standard genome sequencing and annotation.</title>
        <authorList>
            <consortium name="The Broad Institute Genomics Platform"/>
            <consortium name="The Broad Institute Genome Sequencing Center for Infectious Disease"/>
            <person name="Wu L."/>
            <person name="Ma J."/>
        </authorList>
    </citation>
    <scope>NUCLEOTIDE SEQUENCE [LARGE SCALE GENOMIC DNA]</scope>
    <source>
        <strain evidence="4">JCM 14370</strain>
    </source>
</reference>